<sequence>MKAHSINNFLEIRIPKKYPHQIEKTEASKYLFALK</sequence>
<accession>A0A0A9B0T2</accession>
<dbReference type="EMBL" id="GBRH01240919">
    <property type="protein sequence ID" value="JAD56976.1"/>
    <property type="molecule type" value="Transcribed_RNA"/>
</dbReference>
<evidence type="ECO:0000313" key="1">
    <source>
        <dbReference type="EMBL" id="JAD56976.1"/>
    </source>
</evidence>
<proteinExistence type="predicted"/>
<organism evidence="1">
    <name type="scientific">Arundo donax</name>
    <name type="common">Giant reed</name>
    <name type="synonym">Donax arundinaceus</name>
    <dbReference type="NCBI Taxonomy" id="35708"/>
    <lineage>
        <taxon>Eukaryota</taxon>
        <taxon>Viridiplantae</taxon>
        <taxon>Streptophyta</taxon>
        <taxon>Embryophyta</taxon>
        <taxon>Tracheophyta</taxon>
        <taxon>Spermatophyta</taxon>
        <taxon>Magnoliopsida</taxon>
        <taxon>Liliopsida</taxon>
        <taxon>Poales</taxon>
        <taxon>Poaceae</taxon>
        <taxon>PACMAD clade</taxon>
        <taxon>Arundinoideae</taxon>
        <taxon>Arundineae</taxon>
        <taxon>Arundo</taxon>
    </lineage>
</organism>
<protein>
    <submittedName>
        <fullName evidence="1">Uncharacterized protein</fullName>
    </submittedName>
</protein>
<name>A0A0A9B0T2_ARUDO</name>
<reference evidence="1" key="1">
    <citation type="submission" date="2014-09" db="EMBL/GenBank/DDBJ databases">
        <authorList>
            <person name="Magalhaes I.L.F."/>
            <person name="Oliveira U."/>
            <person name="Santos F.R."/>
            <person name="Vidigal T.H.D.A."/>
            <person name="Brescovit A.D."/>
            <person name="Santos A.J."/>
        </authorList>
    </citation>
    <scope>NUCLEOTIDE SEQUENCE</scope>
    <source>
        <tissue evidence="1">Shoot tissue taken approximately 20 cm above the soil surface</tissue>
    </source>
</reference>
<reference evidence="1" key="2">
    <citation type="journal article" date="2015" name="Data Brief">
        <title>Shoot transcriptome of the giant reed, Arundo donax.</title>
        <authorList>
            <person name="Barrero R.A."/>
            <person name="Guerrero F.D."/>
            <person name="Moolhuijzen P."/>
            <person name="Goolsby J.A."/>
            <person name="Tidwell J."/>
            <person name="Bellgard S.E."/>
            <person name="Bellgard M.I."/>
        </authorList>
    </citation>
    <scope>NUCLEOTIDE SEQUENCE</scope>
    <source>
        <tissue evidence="1">Shoot tissue taken approximately 20 cm above the soil surface</tissue>
    </source>
</reference>
<dbReference type="AlphaFoldDB" id="A0A0A9B0T2"/>